<dbReference type="PANTHER" id="PTHR28071">
    <property type="entry name" value="REDOX PROTEIN FMP46, MITOCHONDRIAL-RELATED"/>
    <property type="match status" value="1"/>
</dbReference>
<name>A0A484FK82_COLOR</name>
<accession>A0A484FK82</accession>
<comment type="subcellular location">
    <subcellularLocation>
        <location evidence="2">Mitochondrion</location>
    </subcellularLocation>
</comment>
<feature type="compositionally biased region" description="Basic and acidic residues" evidence="7">
    <location>
        <begin position="57"/>
        <end position="66"/>
    </location>
</feature>
<dbReference type="InterPro" id="IPR012882">
    <property type="entry name" value="Fmp46"/>
</dbReference>
<keyword evidence="4" id="KW-0809">Transit peptide</keyword>
<evidence type="ECO:0000256" key="6">
    <source>
        <dbReference type="ARBA" id="ARBA00023128"/>
    </source>
</evidence>
<comment type="caution">
    <text evidence="8">The sequence shown here is derived from an EMBL/GenBank/DDBJ whole genome shotgun (WGS) entry which is preliminary data.</text>
</comment>
<dbReference type="PANTHER" id="PTHR28071:SF1">
    <property type="entry name" value="REDOX PROTEIN FMP46, MITOCHONDRIAL-RELATED"/>
    <property type="match status" value="1"/>
</dbReference>
<sequence>MFRFHKTLDIVTLFHKASSPASVRAATLLKQVSANATAGATEDQASDHSAQTSPNKSRAEFELNITEDKPTADQVKTILEYVGKSRIPSIVKGASTEEEALKKFQQNVDNFQRPVIVDWNNGKAHQGLIYTCFSAPRDIAFSNLGPQHLQPVAPFFGE</sequence>
<comment type="similarity">
    <text evidence="3">Belongs to the FMP46 family.</text>
</comment>
<evidence type="ECO:0000256" key="7">
    <source>
        <dbReference type="SAM" id="MobiDB-lite"/>
    </source>
</evidence>
<comment type="function">
    <text evidence="1">Putative mitochondrial redox protein which could be involved in the reduction of small toxic molecules.</text>
</comment>
<dbReference type="OrthoDB" id="59229at2759"/>
<gene>
    <name evidence="8" type="ORF">Cob_v008903</name>
</gene>
<proteinExistence type="inferred from homology"/>
<dbReference type="AlphaFoldDB" id="A0A484FK82"/>
<evidence type="ECO:0000256" key="3">
    <source>
        <dbReference type="ARBA" id="ARBA00009734"/>
    </source>
</evidence>
<dbReference type="InterPro" id="IPR036249">
    <property type="entry name" value="Thioredoxin-like_sf"/>
</dbReference>
<protein>
    <submittedName>
        <fullName evidence="8">Redox protein fmp46</fullName>
    </submittedName>
</protein>
<organism evidence="8 9">
    <name type="scientific">Colletotrichum orbiculare (strain 104-T / ATCC 96160 / CBS 514.97 / LARS 414 / MAFF 240422)</name>
    <name type="common">Cucumber anthracnose fungus</name>
    <name type="synonym">Colletotrichum lagenarium</name>
    <dbReference type="NCBI Taxonomy" id="1213857"/>
    <lineage>
        <taxon>Eukaryota</taxon>
        <taxon>Fungi</taxon>
        <taxon>Dikarya</taxon>
        <taxon>Ascomycota</taxon>
        <taxon>Pezizomycotina</taxon>
        <taxon>Sordariomycetes</taxon>
        <taxon>Hypocreomycetidae</taxon>
        <taxon>Glomerellales</taxon>
        <taxon>Glomerellaceae</taxon>
        <taxon>Colletotrichum</taxon>
        <taxon>Colletotrichum orbiculare species complex</taxon>
    </lineage>
</organism>
<evidence type="ECO:0000313" key="8">
    <source>
        <dbReference type="EMBL" id="TDZ18176.1"/>
    </source>
</evidence>
<dbReference type="GO" id="GO:0016491">
    <property type="term" value="F:oxidoreductase activity"/>
    <property type="evidence" value="ECO:0007669"/>
    <property type="project" value="UniProtKB-KW"/>
</dbReference>
<evidence type="ECO:0000256" key="2">
    <source>
        <dbReference type="ARBA" id="ARBA00004173"/>
    </source>
</evidence>
<feature type="region of interest" description="Disordered" evidence="7">
    <location>
        <begin position="39"/>
        <end position="66"/>
    </location>
</feature>
<dbReference type="SUPFAM" id="SSF52833">
    <property type="entry name" value="Thioredoxin-like"/>
    <property type="match status" value="1"/>
</dbReference>
<keyword evidence="5" id="KW-0560">Oxidoreductase</keyword>
<dbReference type="EMBL" id="AMCV02000025">
    <property type="protein sequence ID" value="TDZ18176.1"/>
    <property type="molecule type" value="Genomic_DNA"/>
</dbReference>
<reference evidence="9" key="1">
    <citation type="journal article" date="2013" name="New Phytol.">
        <title>Comparative genomic and transcriptomic analyses reveal the hemibiotrophic stage shift of Colletotrichum fungi.</title>
        <authorList>
            <person name="Gan P."/>
            <person name="Ikeda K."/>
            <person name="Irieda H."/>
            <person name="Narusaka M."/>
            <person name="O'Connell R.J."/>
            <person name="Narusaka Y."/>
            <person name="Takano Y."/>
            <person name="Kubo Y."/>
            <person name="Shirasu K."/>
        </authorList>
    </citation>
    <scope>NUCLEOTIDE SEQUENCE [LARGE SCALE GENOMIC DNA]</scope>
    <source>
        <strain evidence="9">104-T / ATCC 96160 / CBS 514.97 / LARS 414 / MAFF 240422</strain>
    </source>
</reference>
<dbReference type="GO" id="GO:0005739">
    <property type="term" value="C:mitochondrion"/>
    <property type="evidence" value="ECO:0007669"/>
    <property type="project" value="UniProtKB-SubCell"/>
</dbReference>
<feature type="compositionally biased region" description="Polar residues" evidence="7">
    <location>
        <begin position="47"/>
        <end position="56"/>
    </location>
</feature>
<evidence type="ECO:0000256" key="4">
    <source>
        <dbReference type="ARBA" id="ARBA00022946"/>
    </source>
</evidence>
<evidence type="ECO:0000256" key="5">
    <source>
        <dbReference type="ARBA" id="ARBA00023002"/>
    </source>
</evidence>
<keyword evidence="6" id="KW-0496">Mitochondrion</keyword>
<evidence type="ECO:0000256" key="1">
    <source>
        <dbReference type="ARBA" id="ARBA00002963"/>
    </source>
</evidence>
<evidence type="ECO:0000313" key="9">
    <source>
        <dbReference type="Proteomes" id="UP000014480"/>
    </source>
</evidence>
<dbReference type="Pfam" id="PF07955">
    <property type="entry name" value="DUF1687"/>
    <property type="match status" value="1"/>
</dbReference>
<reference evidence="9" key="2">
    <citation type="journal article" date="2019" name="Mol. Plant Microbe Interact.">
        <title>Genome sequence resources for four phytopathogenic fungi from the Colletotrichum orbiculare species complex.</title>
        <authorList>
            <person name="Gan P."/>
            <person name="Tsushima A."/>
            <person name="Narusaka M."/>
            <person name="Narusaka Y."/>
            <person name="Takano Y."/>
            <person name="Kubo Y."/>
            <person name="Shirasu K."/>
        </authorList>
    </citation>
    <scope>GENOME REANNOTATION</scope>
    <source>
        <strain evidence="9">104-T / ATCC 96160 / CBS 514.97 / LARS 414 / MAFF 240422</strain>
    </source>
</reference>
<dbReference type="Proteomes" id="UP000014480">
    <property type="component" value="Unassembled WGS sequence"/>
</dbReference>
<dbReference type="Gene3D" id="3.40.30.10">
    <property type="entry name" value="Glutaredoxin"/>
    <property type="match status" value="1"/>
</dbReference>
<keyword evidence="9" id="KW-1185">Reference proteome</keyword>